<dbReference type="KEGG" id="axe:P40_05130"/>
<reference evidence="3" key="1">
    <citation type="submission" date="2022-01" db="EMBL/GenBank/DDBJ databases">
        <authorList>
            <person name="Karlyshev A.V."/>
            <person name="Jaspars M."/>
        </authorList>
    </citation>
    <scope>NUCLEOTIDE SEQUENCE</scope>
    <source>
        <strain evidence="3">AGSA3-2</strain>
    </source>
</reference>
<keyword evidence="4" id="KW-1185">Reference proteome</keyword>
<evidence type="ECO:0000256" key="2">
    <source>
        <dbReference type="ARBA" id="ARBA00022679"/>
    </source>
</evidence>
<protein>
    <submittedName>
        <fullName evidence="3">Class I SAM-dependent methyltransferase</fullName>
        <ecNumber evidence="3">2.1.1.-</ecNumber>
    </submittedName>
</protein>
<keyword evidence="2 3" id="KW-0808">Transferase</keyword>
<dbReference type="InterPro" id="IPR007213">
    <property type="entry name" value="Ppm1/Ppm2/Tcmp"/>
</dbReference>
<organism evidence="3 4">
    <name type="scientific">Alloalcanivorax xenomutans</name>
    <dbReference type="NCBI Taxonomy" id="1094342"/>
    <lineage>
        <taxon>Bacteria</taxon>
        <taxon>Pseudomonadati</taxon>
        <taxon>Pseudomonadota</taxon>
        <taxon>Gammaproteobacteria</taxon>
        <taxon>Oceanospirillales</taxon>
        <taxon>Alcanivoracaceae</taxon>
        <taxon>Alloalcanivorax</taxon>
    </lineage>
</organism>
<dbReference type="Pfam" id="PF04072">
    <property type="entry name" value="LCM"/>
    <property type="match status" value="1"/>
</dbReference>
<sequence>MPQRLDTSSISFTALYTGQVWVRNGLSSADFQTRAGALLYHAMTPFEAAGKQLLGGNIRTFLLQRHYLIDARLQSLIQRYPDLQILEIACGLSPRGYRFRQQHSGITYVEADLPDMARRKRRLLARLGALGDRHRVETVNILLEQGEDSVPALLARFDPDKPVAVVTEGLINYFSLTSISPFWQRLAASLAGFPDGRYLTDNYPLYANRRFQRTLKTLGGLLGVLSRSQVSFHFDSDEESRAHFRALGFQDLDIHDPADYYQRLPIPRTRRTPMVRVLEARTGPA</sequence>
<dbReference type="PANTHER" id="PTHR43619">
    <property type="entry name" value="S-ADENOSYL-L-METHIONINE-DEPENDENT METHYLTRANSFERASE YKTD-RELATED"/>
    <property type="match status" value="1"/>
</dbReference>
<comment type="caution">
    <text evidence="3">The sequence shown here is derived from an EMBL/GenBank/DDBJ whole genome shotgun (WGS) entry which is preliminary data.</text>
</comment>
<evidence type="ECO:0000313" key="3">
    <source>
        <dbReference type="EMBL" id="MCE7507003.1"/>
    </source>
</evidence>
<accession>A0A9Q3W0G4</accession>
<dbReference type="PANTHER" id="PTHR43619:SF2">
    <property type="entry name" value="S-ADENOSYL-L-METHIONINE-DEPENDENT METHYLTRANSFERASES SUPERFAMILY PROTEIN"/>
    <property type="match status" value="1"/>
</dbReference>
<dbReference type="InterPro" id="IPR029063">
    <property type="entry name" value="SAM-dependent_MTases_sf"/>
</dbReference>
<proteinExistence type="predicted"/>
<dbReference type="Proteomes" id="UP001107961">
    <property type="component" value="Unassembled WGS sequence"/>
</dbReference>
<dbReference type="EC" id="2.1.1.-" evidence="3"/>
<dbReference type="AlphaFoldDB" id="A0A9Q3W0G4"/>
<dbReference type="Gene3D" id="3.40.50.150">
    <property type="entry name" value="Vaccinia Virus protein VP39"/>
    <property type="match status" value="1"/>
</dbReference>
<dbReference type="EMBL" id="JAJVKT010000001">
    <property type="protein sequence ID" value="MCE7507003.1"/>
    <property type="molecule type" value="Genomic_DNA"/>
</dbReference>
<evidence type="ECO:0000313" key="4">
    <source>
        <dbReference type="Proteomes" id="UP001107961"/>
    </source>
</evidence>
<dbReference type="RefSeq" id="WP_080530568.1">
    <property type="nucleotide sequence ID" value="NZ_CP012331.1"/>
</dbReference>
<gene>
    <name evidence="3" type="ORF">LZG35_00025</name>
</gene>
<dbReference type="GO" id="GO:0032259">
    <property type="term" value="P:methylation"/>
    <property type="evidence" value="ECO:0007669"/>
    <property type="project" value="UniProtKB-KW"/>
</dbReference>
<keyword evidence="1 3" id="KW-0489">Methyltransferase</keyword>
<dbReference type="SUPFAM" id="SSF53335">
    <property type="entry name" value="S-adenosyl-L-methionine-dependent methyltransferases"/>
    <property type="match status" value="1"/>
</dbReference>
<evidence type="ECO:0000256" key="1">
    <source>
        <dbReference type="ARBA" id="ARBA00022603"/>
    </source>
</evidence>
<dbReference type="GO" id="GO:0008168">
    <property type="term" value="F:methyltransferase activity"/>
    <property type="evidence" value="ECO:0007669"/>
    <property type="project" value="UniProtKB-KW"/>
</dbReference>
<name>A0A9Q3W0G4_9GAMM</name>